<evidence type="ECO:0000313" key="6">
    <source>
        <dbReference type="EMBL" id="HDL90624.1"/>
    </source>
</evidence>
<evidence type="ECO:0000256" key="2">
    <source>
        <dbReference type="ARBA" id="ARBA00023002"/>
    </source>
</evidence>
<protein>
    <submittedName>
        <fullName evidence="6">Hydrogenase iron-sulfur subunit</fullName>
    </submittedName>
</protein>
<keyword evidence="1" id="KW-0479">Metal-binding</keyword>
<dbReference type="GO" id="GO:0051536">
    <property type="term" value="F:iron-sulfur cluster binding"/>
    <property type="evidence" value="ECO:0007669"/>
    <property type="project" value="UniProtKB-KW"/>
</dbReference>
<proteinExistence type="predicted"/>
<keyword evidence="2" id="KW-0560">Oxidoreductase</keyword>
<dbReference type="AlphaFoldDB" id="A0A7C0WT06"/>
<name>A0A7C0WT06_9BACT</name>
<dbReference type="InterPro" id="IPR003813">
    <property type="entry name" value="MvhD/FlpD"/>
</dbReference>
<sequence>MSTFEPKVVAFCCSNCASAAAQVAEQACWQLPSNVRIIQLPCTGRLDSLHVLKALENGADGVYVAGCMPDSCQYKSGVEKATKKIAYVKKLLEDIGIEPERVELFNVGAGKAQRFIEVANQMVEKIKELGPSPLR</sequence>
<evidence type="ECO:0000256" key="1">
    <source>
        <dbReference type="ARBA" id="ARBA00022723"/>
    </source>
</evidence>
<dbReference type="GO" id="GO:0016491">
    <property type="term" value="F:oxidoreductase activity"/>
    <property type="evidence" value="ECO:0007669"/>
    <property type="project" value="UniProtKB-KW"/>
</dbReference>
<dbReference type="EMBL" id="DQZW01000330">
    <property type="protein sequence ID" value="HDL90624.1"/>
    <property type="molecule type" value="Genomic_DNA"/>
</dbReference>
<dbReference type="Proteomes" id="UP000886355">
    <property type="component" value="Unassembled WGS sequence"/>
</dbReference>
<evidence type="ECO:0000256" key="4">
    <source>
        <dbReference type="ARBA" id="ARBA00023014"/>
    </source>
</evidence>
<comment type="caution">
    <text evidence="6">The sequence shown here is derived from an EMBL/GenBank/DDBJ whole genome shotgun (WGS) entry which is preliminary data.</text>
</comment>
<feature type="domain" description="F420-non-reducing hydrogenase iron-sulfur subunit D" evidence="5">
    <location>
        <begin position="8"/>
        <end position="130"/>
    </location>
</feature>
<keyword evidence="3" id="KW-0408">Iron</keyword>
<organism evidence="6">
    <name type="scientific">Thermodesulforhabdus norvegica</name>
    <dbReference type="NCBI Taxonomy" id="39841"/>
    <lineage>
        <taxon>Bacteria</taxon>
        <taxon>Pseudomonadati</taxon>
        <taxon>Thermodesulfobacteriota</taxon>
        <taxon>Syntrophobacteria</taxon>
        <taxon>Syntrophobacterales</taxon>
        <taxon>Thermodesulforhabdaceae</taxon>
        <taxon>Thermodesulforhabdus</taxon>
    </lineage>
</organism>
<dbReference type="GO" id="GO:0046872">
    <property type="term" value="F:metal ion binding"/>
    <property type="evidence" value="ECO:0007669"/>
    <property type="project" value="UniProtKB-KW"/>
</dbReference>
<gene>
    <name evidence="6" type="ORF">ENG14_06950</name>
</gene>
<evidence type="ECO:0000259" key="5">
    <source>
        <dbReference type="Pfam" id="PF02662"/>
    </source>
</evidence>
<dbReference type="Pfam" id="PF02662">
    <property type="entry name" value="FlpD"/>
    <property type="match status" value="1"/>
</dbReference>
<accession>A0A7C0WT06</accession>
<evidence type="ECO:0000256" key="3">
    <source>
        <dbReference type="ARBA" id="ARBA00023004"/>
    </source>
</evidence>
<keyword evidence="4" id="KW-0411">Iron-sulfur</keyword>
<reference evidence="6" key="1">
    <citation type="journal article" date="2020" name="mSystems">
        <title>Genome- and Community-Level Interaction Insights into Carbon Utilization and Element Cycling Functions of Hydrothermarchaeota in Hydrothermal Sediment.</title>
        <authorList>
            <person name="Zhou Z."/>
            <person name="Liu Y."/>
            <person name="Xu W."/>
            <person name="Pan J."/>
            <person name="Luo Z.H."/>
            <person name="Li M."/>
        </authorList>
    </citation>
    <scope>NUCLEOTIDE SEQUENCE [LARGE SCALE GENOMIC DNA]</scope>
    <source>
        <strain evidence="6">HyVt-19</strain>
    </source>
</reference>